<keyword evidence="4" id="KW-0804">Transcription</keyword>
<dbReference type="AlphaFoldDB" id="A0ABD3MUM5"/>
<evidence type="ECO:0000259" key="7">
    <source>
        <dbReference type="Pfam" id="PF03847"/>
    </source>
</evidence>
<evidence type="ECO:0000256" key="6">
    <source>
        <dbReference type="SAM" id="MobiDB-lite"/>
    </source>
</evidence>
<dbReference type="PANTHER" id="PTHR12264">
    <property type="entry name" value="TRANSCRIPTION INITIATION FACTOR TFIID SUBUNIT 12"/>
    <property type="match status" value="1"/>
</dbReference>
<keyword evidence="5" id="KW-0539">Nucleus</keyword>
<comment type="similarity">
    <text evidence="2">Belongs to the TAF12 family.</text>
</comment>
<evidence type="ECO:0000313" key="9">
    <source>
        <dbReference type="Proteomes" id="UP001530293"/>
    </source>
</evidence>
<evidence type="ECO:0000256" key="5">
    <source>
        <dbReference type="ARBA" id="ARBA00023242"/>
    </source>
</evidence>
<evidence type="ECO:0000256" key="2">
    <source>
        <dbReference type="ARBA" id="ARBA00007530"/>
    </source>
</evidence>
<feature type="compositionally biased region" description="Low complexity" evidence="6">
    <location>
        <begin position="255"/>
        <end position="269"/>
    </location>
</feature>
<dbReference type="SUPFAM" id="SSF47113">
    <property type="entry name" value="Histone-fold"/>
    <property type="match status" value="1"/>
</dbReference>
<feature type="compositionally biased region" description="Low complexity" evidence="6">
    <location>
        <begin position="20"/>
        <end position="50"/>
    </location>
</feature>
<evidence type="ECO:0000256" key="3">
    <source>
        <dbReference type="ARBA" id="ARBA00023015"/>
    </source>
</evidence>
<feature type="compositionally biased region" description="Polar residues" evidence="6">
    <location>
        <begin position="102"/>
        <end position="136"/>
    </location>
</feature>
<gene>
    <name evidence="8" type="ORF">ACHAWU_000237</name>
</gene>
<sequence>MVPPPKGKDLSRMSAPPPVSTTSEPSPVGSPAPVAAATAATTAVALASPSGVGGAPSPSPRTGKPKGKDFSRMAGPPPSTTPTAEITQPPPTVPVSQPPIHLQNNNINMQAPTNMNMGNNLATNYSRQNSLSSTPFAQPPPLVHTQPPQYQPLTSSAPMNSIQQQQQQMQMQQQLQLQRMQMQQQQQLQMQQQQQMQMQQPAIISSLSSHLNSVLVAPQLPSQRPSWSDARLSTMMEERGQVVTATQRMMIPPFNGNNNEKSSSNSDNNDGYGKPTLAPILGEKLQKLCHSIDPSYSLDSEVQERLVELADAFVEKVTKDAIKLAKHRGSSYMDVVDVALALKKGYNLEVPGLGPPSVASTNGEVGVGGSMGGRGSGTLMGGWMFADKVNPGEIRGRVGDGDEQQSSPKKTKRGTM</sequence>
<evidence type="ECO:0000313" key="8">
    <source>
        <dbReference type="EMBL" id="KAL3767574.1"/>
    </source>
</evidence>
<dbReference type="Pfam" id="PF03847">
    <property type="entry name" value="TFIID_20kDa"/>
    <property type="match status" value="1"/>
</dbReference>
<feature type="compositionally biased region" description="Pro residues" evidence="6">
    <location>
        <begin position="88"/>
        <end position="97"/>
    </location>
</feature>
<feature type="region of interest" description="Disordered" evidence="6">
    <location>
        <begin position="1"/>
        <end position="142"/>
    </location>
</feature>
<organism evidence="8 9">
    <name type="scientific">Discostella pseudostelligera</name>
    <dbReference type="NCBI Taxonomy" id="259834"/>
    <lineage>
        <taxon>Eukaryota</taxon>
        <taxon>Sar</taxon>
        <taxon>Stramenopiles</taxon>
        <taxon>Ochrophyta</taxon>
        <taxon>Bacillariophyta</taxon>
        <taxon>Coscinodiscophyceae</taxon>
        <taxon>Thalassiosirophycidae</taxon>
        <taxon>Stephanodiscales</taxon>
        <taxon>Stephanodiscaceae</taxon>
        <taxon>Discostella</taxon>
    </lineage>
</organism>
<dbReference type="CDD" id="cd07981">
    <property type="entry name" value="HFD_TAF12"/>
    <property type="match status" value="1"/>
</dbReference>
<reference evidence="8 9" key="1">
    <citation type="submission" date="2024-10" db="EMBL/GenBank/DDBJ databases">
        <title>Updated reference genomes for cyclostephanoid diatoms.</title>
        <authorList>
            <person name="Roberts W.R."/>
            <person name="Alverson A.J."/>
        </authorList>
    </citation>
    <scope>NUCLEOTIDE SEQUENCE [LARGE SCALE GENOMIC DNA]</scope>
    <source>
        <strain evidence="8 9">AJA232-27</strain>
    </source>
</reference>
<dbReference type="Proteomes" id="UP001530293">
    <property type="component" value="Unassembled WGS sequence"/>
</dbReference>
<feature type="compositionally biased region" description="Basic and acidic residues" evidence="6">
    <location>
        <begin position="1"/>
        <end position="11"/>
    </location>
</feature>
<dbReference type="InterPro" id="IPR037794">
    <property type="entry name" value="TAF12"/>
</dbReference>
<dbReference type="InterPro" id="IPR009072">
    <property type="entry name" value="Histone-fold"/>
</dbReference>
<feature type="region of interest" description="Disordered" evidence="6">
    <location>
        <begin position="390"/>
        <end position="416"/>
    </location>
</feature>
<proteinExistence type="inferred from homology"/>
<keyword evidence="3" id="KW-0805">Transcription regulation</keyword>
<evidence type="ECO:0000256" key="4">
    <source>
        <dbReference type="ARBA" id="ARBA00023163"/>
    </source>
</evidence>
<keyword evidence="9" id="KW-1185">Reference proteome</keyword>
<dbReference type="GO" id="GO:0005634">
    <property type="term" value="C:nucleus"/>
    <property type="evidence" value="ECO:0007669"/>
    <property type="project" value="UniProtKB-SubCell"/>
</dbReference>
<dbReference type="InterPro" id="IPR003228">
    <property type="entry name" value="TFIID_TAF12_dom"/>
</dbReference>
<comment type="subcellular location">
    <subcellularLocation>
        <location evidence="1">Nucleus</location>
    </subcellularLocation>
</comment>
<accession>A0ABD3MUM5</accession>
<dbReference type="Gene3D" id="1.10.20.10">
    <property type="entry name" value="Histone, subunit A"/>
    <property type="match status" value="1"/>
</dbReference>
<comment type="caution">
    <text evidence="8">The sequence shown here is derived from an EMBL/GenBank/DDBJ whole genome shotgun (WGS) entry which is preliminary data.</text>
</comment>
<name>A0ABD3MUM5_9STRA</name>
<dbReference type="EMBL" id="JALLBG020000075">
    <property type="protein sequence ID" value="KAL3767574.1"/>
    <property type="molecule type" value="Genomic_DNA"/>
</dbReference>
<protein>
    <recommendedName>
        <fullName evidence="7">Transcription initiation factor TFIID subunit 12 domain-containing protein</fullName>
    </recommendedName>
</protein>
<feature type="domain" description="Transcription initiation factor TFIID subunit 12" evidence="7">
    <location>
        <begin position="283"/>
        <end position="348"/>
    </location>
</feature>
<dbReference type="PANTHER" id="PTHR12264:SF21">
    <property type="entry name" value="TRANSCRIPTION INITIATION FACTOR TFIID SUBUNIT 12"/>
    <property type="match status" value="1"/>
</dbReference>
<evidence type="ECO:0000256" key="1">
    <source>
        <dbReference type="ARBA" id="ARBA00004123"/>
    </source>
</evidence>
<feature type="region of interest" description="Disordered" evidence="6">
    <location>
        <begin position="251"/>
        <end position="277"/>
    </location>
</feature>